<dbReference type="CDD" id="cd06257">
    <property type="entry name" value="DnaJ"/>
    <property type="match status" value="1"/>
</dbReference>
<evidence type="ECO:0000259" key="3">
    <source>
        <dbReference type="PROSITE" id="PS50076"/>
    </source>
</evidence>
<dbReference type="STRING" id="71717.A0A4Y7RJ16"/>
<evidence type="ECO:0000313" key="4">
    <source>
        <dbReference type="EMBL" id="TEB08823.1"/>
    </source>
</evidence>
<dbReference type="OrthoDB" id="445556at2759"/>
<proteinExistence type="predicted"/>
<accession>A0A4Y7RJ16</accession>
<dbReference type="AlphaFoldDB" id="A0A4Y7RJ16"/>
<dbReference type="InterPro" id="IPR036869">
    <property type="entry name" value="J_dom_sf"/>
</dbReference>
<comment type="caution">
    <text evidence="4">The sequence shown here is derived from an EMBL/GenBank/DDBJ whole genome shotgun (WGS) entry which is preliminary data.</text>
</comment>
<feature type="domain" description="J" evidence="3">
    <location>
        <begin position="34"/>
        <end position="98"/>
    </location>
</feature>
<keyword evidence="2" id="KW-1133">Transmembrane helix</keyword>
<name>A0A4Y7RJ16_COPMI</name>
<reference evidence="4 5" key="1">
    <citation type="journal article" date="2019" name="Nat. Ecol. Evol.">
        <title>Megaphylogeny resolves global patterns of mushroom evolution.</title>
        <authorList>
            <person name="Varga T."/>
            <person name="Krizsan K."/>
            <person name="Foldi C."/>
            <person name="Dima B."/>
            <person name="Sanchez-Garcia M."/>
            <person name="Sanchez-Ramirez S."/>
            <person name="Szollosi G.J."/>
            <person name="Szarkandi J.G."/>
            <person name="Papp V."/>
            <person name="Albert L."/>
            <person name="Andreopoulos W."/>
            <person name="Angelini C."/>
            <person name="Antonin V."/>
            <person name="Barry K.W."/>
            <person name="Bougher N.L."/>
            <person name="Buchanan P."/>
            <person name="Buyck B."/>
            <person name="Bense V."/>
            <person name="Catcheside P."/>
            <person name="Chovatia M."/>
            <person name="Cooper J."/>
            <person name="Damon W."/>
            <person name="Desjardin D."/>
            <person name="Finy P."/>
            <person name="Geml J."/>
            <person name="Haridas S."/>
            <person name="Hughes K."/>
            <person name="Justo A."/>
            <person name="Karasinski D."/>
            <person name="Kautmanova I."/>
            <person name="Kiss B."/>
            <person name="Kocsube S."/>
            <person name="Kotiranta H."/>
            <person name="LaButti K.M."/>
            <person name="Lechner B.E."/>
            <person name="Liimatainen K."/>
            <person name="Lipzen A."/>
            <person name="Lukacs Z."/>
            <person name="Mihaltcheva S."/>
            <person name="Morgado L.N."/>
            <person name="Niskanen T."/>
            <person name="Noordeloos M.E."/>
            <person name="Ohm R.A."/>
            <person name="Ortiz-Santana B."/>
            <person name="Ovrebo C."/>
            <person name="Racz N."/>
            <person name="Riley R."/>
            <person name="Savchenko A."/>
            <person name="Shiryaev A."/>
            <person name="Soop K."/>
            <person name="Spirin V."/>
            <person name="Szebenyi C."/>
            <person name="Tomsovsky M."/>
            <person name="Tulloss R.E."/>
            <person name="Uehling J."/>
            <person name="Grigoriev I.V."/>
            <person name="Vagvolgyi C."/>
            <person name="Papp T."/>
            <person name="Martin F.M."/>
            <person name="Miettinen O."/>
            <person name="Hibbett D.S."/>
            <person name="Nagy L.G."/>
        </authorList>
    </citation>
    <scope>NUCLEOTIDE SEQUENCE [LARGE SCALE GENOMIC DNA]</scope>
    <source>
        <strain evidence="4 5">FP101781</strain>
    </source>
</reference>
<evidence type="ECO:0000256" key="1">
    <source>
        <dbReference type="SAM" id="MobiDB-lite"/>
    </source>
</evidence>
<feature type="compositionally biased region" description="Basic and acidic residues" evidence="1">
    <location>
        <begin position="99"/>
        <end position="109"/>
    </location>
</feature>
<gene>
    <name evidence="4" type="ORF">FA13DRAFT_1653952</name>
</gene>
<dbReference type="Proteomes" id="UP000298030">
    <property type="component" value="Unassembled WGS sequence"/>
</dbReference>
<dbReference type="EMBL" id="QPFP01000539">
    <property type="protein sequence ID" value="TEB08823.1"/>
    <property type="molecule type" value="Genomic_DNA"/>
</dbReference>
<dbReference type="InterPro" id="IPR053025">
    <property type="entry name" value="Mito_ATP_Synthase-Asso"/>
</dbReference>
<dbReference type="SUPFAM" id="SSF46565">
    <property type="entry name" value="Chaperone J-domain"/>
    <property type="match status" value="1"/>
</dbReference>
<sequence>MTTIFPSTRLKFVSGLPRVECQRRSLSSTSRRKSHYETLGIPNDASKAQIKSSFYRLSKLHHPDLSKDPGSPDKFTKLNEAYQVLISDRERRAYDRSLLHRGPSGDHYQRYTPHSPPSKSPRATYAWKGKFTAKTARGTYTYSASSNPFQAGRKPPPPDYDFTAGRQRPGPNPYHDVLSGSRKRYEEAERAADLVRNESFFLRAVQLTGVIAVPILLLGGFGPGCVVRGRCTELYLLYRRLCDADRT</sequence>
<dbReference type="PRINTS" id="PR00625">
    <property type="entry name" value="JDOMAIN"/>
</dbReference>
<dbReference type="PANTHER" id="PTHR44873">
    <property type="entry name" value="DNAJ HOMOLOG SUBFAMILY C MEMBER 30, MITOCHONDRIAL"/>
    <property type="match status" value="1"/>
</dbReference>
<protein>
    <submittedName>
        <fullName evidence="4">DnaJ-domain-containing protein</fullName>
    </submittedName>
</protein>
<dbReference type="SMART" id="SM00271">
    <property type="entry name" value="DnaJ"/>
    <property type="match status" value="1"/>
</dbReference>
<dbReference type="Pfam" id="PF00226">
    <property type="entry name" value="DnaJ"/>
    <property type="match status" value="1"/>
</dbReference>
<dbReference type="InterPro" id="IPR001623">
    <property type="entry name" value="DnaJ_domain"/>
</dbReference>
<keyword evidence="2" id="KW-0472">Membrane</keyword>
<keyword evidence="5" id="KW-1185">Reference proteome</keyword>
<feature type="region of interest" description="Disordered" evidence="1">
    <location>
        <begin position="99"/>
        <end position="123"/>
    </location>
</feature>
<dbReference type="PROSITE" id="PS50076">
    <property type="entry name" value="DNAJ_2"/>
    <property type="match status" value="1"/>
</dbReference>
<dbReference type="PANTHER" id="PTHR44873:SF1">
    <property type="entry name" value="DNAJ HOMOLOG SUBFAMILY C MEMBER 30, MITOCHONDRIAL"/>
    <property type="match status" value="1"/>
</dbReference>
<feature type="region of interest" description="Disordered" evidence="1">
    <location>
        <begin position="142"/>
        <end position="173"/>
    </location>
</feature>
<feature type="transmembrane region" description="Helical" evidence="2">
    <location>
        <begin position="200"/>
        <end position="221"/>
    </location>
</feature>
<dbReference type="Gene3D" id="1.10.287.110">
    <property type="entry name" value="DnaJ domain"/>
    <property type="match status" value="1"/>
</dbReference>
<evidence type="ECO:0000256" key="2">
    <source>
        <dbReference type="SAM" id="Phobius"/>
    </source>
</evidence>
<organism evidence="4 5">
    <name type="scientific">Coprinellus micaceus</name>
    <name type="common">Glistening ink-cap mushroom</name>
    <name type="synonym">Coprinus micaceus</name>
    <dbReference type="NCBI Taxonomy" id="71717"/>
    <lineage>
        <taxon>Eukaryota</taxon>
        <taxon>Fungi</taxon>
        <taxon>Dikarya</taxon>
        <taxon>Basidiomycota</taxon>
        <taxon>Agaricomycotina</taxon>
        <taxon>Agaricomycetes</taxon>
        <taxon>Agaricomycetidae</taxon>
        <taxon>Agaricales</taxon>
        <taxon>Agaricineae</taxon>
        <taxon>Psathyrellaceae</taxon>
        <taxon>Coprinellus</taxon>
    </lineage>
</organism>
<keyword evidence="2" id="KW-0812">Transmembrane</keyword>
<evidence type="ECO:0000313" key="5">
    <source>
        <dbReference type="Proteomes" id="UP000298030"/>
    </source>
</evidence>